<keyword evidence="3" id="KW-1185">Reference proteome</keyword>
<evidence type="ECO:0000256" key="1">
    <source>
        <dbReference type="SAM" id="MobiDB-lite"/>
    </source>
</evidence>
<evidence type="ECO:0000313" key="3">
    <source>
        <dbReference type="Proteomes" id="UP001219568"/>
    </source>
</evidence>
<evidence type="ECO:0000313" key="2">
    <source>
        <dbReference type="EMBL" id="KAJ6041329.1"/>
    </source>
</evidence>
<name>A0AAD6IB48_PENCN</name>
<feature type="compositionally biased region" description="Polar residues" evidence="1">
    <location>
        <begin position="148"/>
        <end position="157"/>
    </location>
</feature>
<proteinExistence type="predicted"/>
<protein>
    <submittedName>
        <fullName evidence="2">Uncharacterized protein</fullName>
    </submittedName>
</protein>
<comment type="caution">
    <text evidence="2">The sequence shown here is derived from an EMBL/GenBank/DDBJ whole genome shotgun (WGS) entry which is preliminary data.</text>
</comment>
<gene>
    <name evidence="2" type="ORF">N7460_006719</name>
</gene>
<sequence>MTCKFYSTAFPILGHVAWGSLVSLGSLASIAYASPTAEQSDTIPSGSDGSLEFNLEPPLDPGVYNATLQASTNFDRVDLGDVEVPRCASNQRLTIRVTYSWDLPSGPRVLSLNDSPYPINIQNPSLSSRRDLESPSNQNAISAYCATESGNSSIEPASSSTTSMASQTSSQVDSVSMADLPTTQSSTPGTVSEPDLPSDNSSEHKQFDYHSSLGFKLAMHLYMRVLDS</sequence>
<dbReference type="AlphaFoldDB" id="A0AAD6IB48"/>
<dbReference type="EMBL" id="JAQJZL010000005">
    <property type="protein sequence ID" value="KAJ6041329.1"/>
    <property type="molecule type" value="Genomic_DNA"/>
</dbReference>
<feature type="compositionally biased region" description="Low complexity" evidence="1">
    <location>
        <begin position="158"/>
        <end position="171"/>
    </location>
</feature>
<feature type="compositionally biased region" description="Polar residues" evidence="1">
    <location>
        <begin position="181"/>
        <end position="190"/>
    </location>
</feature>
<reference evidence="2" key="1">
    <citation type="journal article" date="2023" name="IMA Fungus">
        <title>Comparative genomic study of the Penicillium genus elucidates a diverse pangenome and 15 lateral gene transfer events.</title>
        <authorList>
            <person name="Petersen C."/>
            <person name="Sorensen T."/>
            <person name="Nielsen M.R."/>
            <person name="Sondergaard T.E."/>
            <person name="Sorensen J.L."/>
            <person name="Fitzpatrick D.A."/>
            <person name="Frisvad J.C."/>
            <person name="Nielsen K.L."/>
        </authorList>
    </citation>
    <scope>NUCLEOTIDE SEQUENCE</scope>
    <source>
        <strain evidence="2">IBT 15450</strain>
    </source>
</reference>
<accession>A0AAD6IB48</accession>
<feature type="region of interest" description="Disordered" evidence="1">
    <location>
        <begin position="112"/>
        <end position="205"/>
    </location>
</feature>
<organism evidence="2 3">
    <name type="scientific">Penicillium canescens</name>
    <dbReference type="NCBI Taxonomy" id="5083"/>
    <lineage>
        <taxon>Eukaryota</taxon>
        <taxon>Fungi</taxon>
        <taxon>Dikarya</taxon>
        <taxon>Ascomycota</taxon>
        <taxon>Pezizomycotina</taxon>
        <taxon>Eurotiomycetes</taxon>
        <taxon>Eurotiomycetidae</taxon>
        <taxon>Eurotiales</taxon>
        <taxon>Aspergillaceae</taxon>
        <taxon>Penicillium</taxon>
    </lineage>
</organism>
<dbReference type="Proteomes" id="UP001219568">
    <property type="component" value="Unassembled WGS sequence"/>
</dbReference>
<reference evidence="2" key="2">
    <citation type="submission" date="2023-01" db="EMBL/GenBank/DDBJ databases">
        <authorList>
            <person name="Petersen C."/>
        </authorList>
    </citation>
    <scope>NUCLEOTIDE SEQUENCE</scope>
    <source>
        <strain evidence="2">IBT 15450</strain>
    </source>
</reference>